<name>A0A3A8I813_9BACT</name>
<keyword evidence="7" id="KW-0653">Protein transport</keyword>
<gene>
    <name evidence="9" type="ORF">HMI49_12825</name>
</gene>
<evidence type="ECO:0000256" key="1">
    <source>
        <dbReference type="ARBA" id="ARBA00004162"/>
    </source>
</evidence>
<dbReference type="GO" id="GO:0005886">
    <property type="term" value="C:plasma membrane"/>
    <property type="evidence" value="ECO:0007669"/>
    <property type="project" value="UniProtKB-SubCell"/>
</dbReference>
<evidence type="ECO:0000256" key="3">
    <source>
        <dbReference type="ARBA" id="ARBA00022475"/>
    </source>
</evidence>
<evidence type="ECO:0000313" key="10">
    <source>
        <dbReference type="Proteomes" id="UP000563426"/>
    </source>
</evidence>
<evidence type="ECO:0000313" key="9">
    <source>
        <dbReference type="EMBL" id="NOK34077.1"/>
    </source>
</evidence>
<keyword evidence="5 8" id="KW-1133">Transmembrane helix</keyword>
<dbReference type="AlphaFoldDB" id="A0A3A8I813"/>
<evidence type="ECO:0000256" key="7">
    <source>
        <dbReference type="RuleBase" id="RU003879"/>
    </source>
</evidence>
<accession>A0A3A8I813</accession>
<organism evidence="9 10">
    <name type="scientific">Corallococcus exercitus</name>
    <dbReference type="NCBI Taxonomy" id="2316736"/>
    <lineage>
        <taxon>Bacteria</taxon>
        <taxon>Pseudomonadati</taxon>
        <taxon>Myxococcota</taxon>
        <taxon>Myxococcia</taxon>
        <taxon>Myxococcales</taxon>
        <taxon>Cystobacterineae</taxon>
        <taxon>Myxococcaceae</taxon>
        <taxon>Corallococcus</taxon>
    </lineage>
</organism>
<feature type="transmembrane region" description="Helical" evidence="8">
    <location>
        <begin position="29"/>
        <end position="50"/>
    </location>
</feature>
<dbReference type="InterPro" id="IPR003400">
    <property type="entry name" value="ExbD"/>
</dbReference>
<evidence type="ECO:0000256" key="8">
    <source>
        <dbReference type="SAM" id="Phobius"/>
    </source>
</evidence>
<dbReference type="Pfam" id="PF02472">
    <property type="entry name" value="ExbD"/>
    <property type="match status" value="1"/>
</dbReference>
<comment type="subcellular location">
    <subcellularLocation>
        <location evidence="1">Cell membrane</location>
        <topology evidence="1">Single-pass membrane protein</topology>
    </subcellularLocation>
    <subcellularLocation>
        <location evidence="7">Cell membrane</location>
        <topology evidence="7">Single-pass type II membrane protein</topology>
    </subcellularLocation>
</comment>
<protein>
    <submittedName>
        <fullName evidence="9">Biopolymer transporter ExbD</fullName>
    </submittedName>
</protein>
<dbReference type="OrthoDB" id="5396454at2"/>
<sequence length="175" mass="18599">MAFHYSRRKLKPREEEEGGELNIVPYLDILMNLIIFMLLSITGLTAFGALNVNAPSYGATAGVGQGDADAPKLNLSVLISHKGLFVRGNSPEAAPAEGGAPTVPLRADGTHDFAALTARMVKLKAAFPQETKVIVAADPDIPYEALIQTMDALRETAGTAAERKLLFPDVTLGVL</sequence>
<dbReference type="Proteomes" id="UP000563426">
    <property type="component" value="Unassembled WGS sequence"/>
</dbReference>
<reference evidence="9 10" key="1">
    <citation type="submission" date="2020-05" db="EMBL/GenBank/DDBJ databases">
        <authorList>
            <person name="Whitworth D."/>
        </authorList>
    </citation>
    <scope>NUCLEOTIDE SEQUENCE [LARGE SCALE GENOMIC DNA]</scope>
    <source>
        <strain evidence="9 10">AB043B</strain>
    </source>
</reference>
<dbReference type="GO" id="GO:0015031">
    <property type="term" value="P:protein transport"/>
    <property type="evidence" value="ECO:0007669"/>
    <property type="project" value="UniProtKB-KW"/>
</dbReference>
<keyword evidence="10" id="KW-1185">Reference proteome</keyword>
<dbReference type="RefSeq" id="WP_120527850.1">
    <property type="nucleotide sequence ID" value="NZ_JABFJV010000057.1"/>
</dbReference>
<comment type="similarity">
    <text evidence="2 7">Belongs to the ExbD/TolR family.</text>
</comment>
<keyword evidence="6 8" id="KW-0472">Membrane</keyword>
<dbReference type="GO" id="GO:0022857">
    <property type="term" value="F:transmembrane transporter activity"/>
    <property type="evidence" value="ECO:0007669"/>
    <property type="project" value="InterPro"/>
</dbReference>
<evidence type="ECO:0000256" key="6">
    <source>
        <dbReference type="ARBA" id="ARBA00023136"/>
    </source>
</evidence>
<dbReference type="EMBL" id="JABFJV010000057">
    <property type="protein sequence ID" value="NOK34077.1"/>
    <property type="molecule type" value="Genomic_DNA"/>
</dbReference>
<evidence type="ECO:0000256" key="4">
    <source>
        <dbReference type="ARBA" id="ARBA00022692"/>
    </source>
</evidence>
<keyword evidence="7" id="KW-0813">Transport</keyword>
<dbReference type="PANTHER" id="PTHR30558">
    <property type="entry name" value="EXBD MEMBRANE COMPONENT OF PMF-DRIVEN MACROMOLECULE IMPORT SYSTEM"/>
    <property type="match status" value="1"/>
</dbReference>
<evidence type="ECO:0000256" key="2">
    <source>
        <dbReference type="ARBA" id="ARBA00005811"/>
    </source>
</evidence>
<evidence type="ECO:0000256" key="5">
    <source>
        <dbReference type="ARBA" id="ARBA00022989"/>
    </source>
</evidence>
<keyword evidence="3" id="KW-1003">Cell membrane</keyword>
<comment type="caution">
    <text evidence="9">The sequence shown here is derived from an EMBL/GenBank/DDBJ whole genome shotgun (WGS) entry which is preliminary data.</text>
</comment>
<keyword evidence="4 7" id="KW-0812">Transmembrane</keyword>
<dbReference type="Gene3D" id="3.30.420.270">
    <property type="match status" value="1"/>
</dbReference>
<proteinExistence type="inferred from homology"/>